<feature type="compositionally biased region" description="Polar residues" evidence="5">
    <location>
        <begin position="112"/>
        <end position="135"/>
    </location>
</feature>
<evidence type="ECO:0000256" key="5">
    <source>
        <dbReference type="SAM" id="MobiDB-lite"/>
    </source>
</evidence>
<dbReference type="PANTHER" id="PTHR14212:SF0">
    <property type="entry name" value="U4_U6 SMALL NUCLEAR RIBONUCLEOPROTEIN PRP3"/>
    <property type="match status" value="1"/>
</dbReference>
<evidence type="ECO:0000259" key="6">
    <source>
        <dbReference type="Pfam" id="PF06544"/>
    </source>
</evidence>
<feature type="domain" description="Pre-mRNA-splicing factor 3" evidence="7">
    <location>
        <begin position="213"/>
        <end position="425"/>
    </location>
</feature>
<dbReference type="Proteomes" id="UP000076632">
    <property type="component" value="Unassembled WGS sequence"/>
</dbReference>
<proteinExistence type="predicted"/>
<dbReference type="RefSeq" id="XP_018190756.1">
    <property type="nucleotide sequence ID" value="XM_018331819.1"/>
</dbReference>
<gene>
    <name evidence="8" type="ORF">L228DRAFT_243998</name>
</gene>
<keyword evidence="4" id="KW-0539">Nucleus</keyword>
<dbReference type="InParanoid" id="A0A165IPN8"/>
<dbReference type="InterPro" id="IPR027104">
    <property type="entry name" value="Prp3"/>
</dbReference>
<dbReference type="PANTHER" id="PTHR14212">
    <property type="entry name" value="U4/U6-ASSOCIATED RNA SPLICING FACTOR-RELATED"/>
    <property type="match status" value="1"/>
</dbReference>
<dbReference type="CDD" id="cd24162">
    <property type="entry name" value="Prp3_C"/>
    <property type="match status" value="1"/>
</dbReference>
<feature type="compositionally biased region" description="Polar residues" evidence="5">
    <location>
        <begin position="27"/>
        <end position="37"/>
    </location>
</feature>
<name>A0A165IPN8_XYLHT</name>
<dbReference type="OrthoDB" id="10264544at2759"/>
<dbReference type="FunCoup" id="A0A165IPN8">
    <property type="interactions" value="702"/>
</dbReference>
<dbReference type="InterPro" id="IPR010541">
    <property type="entry name" value="Prp3_C"/>
</dbReference>
<feature type="domain" description="Small nuclear ribonucleoprotein Prp3 C-terminal" evidence="6">
    <location>
        <begin position="449"/>
        <end position="589"/>
    </location>
</feature>
<sequence>MADVSNSLKRPHPDDDLYNAQKKPRSNHGSPAPTTNGAPGAKPDINKIMAEARAKAAAVAARLQSTRSGSSSASPSPLPGPSHSPSPAPPASKAAGGMSKIEQLKARVAAATNRSNAALQQRTASPIPAFQQSQLDEGPSRARGGLDVGLHPALLGDVGQDNRAVRAKSAMLPKFATTMANKRTESAIPQMETAKNKIQLDLSGPSLEETKNNPYYDTSLSIQPMARQSRQLIFNQKGKYIQQANALRRQAALEQMKKRIAESSRRAGIDEDLDTDKAFLVPAPPDIEWWDEALVNEKSYDGIEDPSTLKLDSEDSIVTIYVQHPVLLEPPQDKKMPPPKPMYLTPKEQAKLRRQRRAADLKEQQAKIRLGLEPPPPPKVKKSNLMRVLGEEAVKDPTAVEARVNREIAERAEKHGQTNEERKLTKEQRLEKLAANQENDSAKGIFCTVYKIDNLSNGRHRFKISKNAEQSALTGVCILHPKLSLVVVEGGQHSINFYKKLMLNRIDWTENSAPYSVKEGNREALANWLEPEDESGALKDLTLNKCTLIWEGELKARAFRKWGSRVCETDAEAREVLSRAKMDNFWTQAKSMK</sequence>
<dbReference type="Pfam" id="PF08572">
    <property type="entry name" value="PRP3"/>
    <property type="match status" value="1"/>
</dbReference>
<organism evidence="8 9">
    <name type="scientific">Xylona heveae (strain CBS 132557 / TC161)</name>
    <dbReference type="NCBI Taxonomy" id="1328760"/>
    <lineage>
        <taxon>Eukaryota</taxon>
        <taxon>Fungi</taxon>
        <taxon>Dikarya</taxon>
        <taxon>Ascomycota</taxon>
        <taxon>Pezizomycotina</taxon>
        <taxon>Xylonomycetes</taxon>
        <taxon>Xylonales</taxon>
        <taxon>Xylonaceae</taxon>
        <taxon>Xylona</taxon>
    </lineage>
</organism>
<keyword evidence="3" id="KW-0508">mRNA splicing</keyword>
<evidence type="ECO:0000256" key="4">
    <source>
        <dbReference type="ARBA" id="ARBA00023242"/>
    </source>
</evidence>
<dbReference type="AlphaFoldDB" id="A0A165IPN8"/>
<dbReference type="STRING" id="1328760.A0A165IPN8"/>
<dbReference type="OMA" id="QAMQPKF"/>
<evidence type="ECO:0000259" key="7">
    <source>
        <dbReference type="Pfam" id="PF08572"/>
    </source>
</evidence>
<reference evidence="8 9" key="1">
    <citation type="journal article" date="2016" name="Fungal Biol.">
        <title>The genome of Xylona heveae provides a window into fungal endophytism.</title>
        <authorList>
            <person name="Gazis R."/>
            <person name="Kuo A."/>
            <person name="Riley R."/>
            <person name="LaButti K."/>
            <person name="Lipzen A."/>
            <person name="Lin J."/>
            <person name="Amirebrahimi M."/>
            <person name="Hesse C.N."/>
            <person name="Spatafora J.W."/>
            <person name="Henrissat B."/>
            <person name="Hainaut M."/>
            <person name="Grigoriev I.V."/>
            <person name="Hibbett D.S."/>
        </authorList>
    </citation>
    <scope>NUCLEOTIDE SEQUENCE [LARGE SCALE GENOMIC DNA]</scope>
    <source>
        <strain evidence="8 9">TC161</strain>
    </source>
</reference>
<feature type="region of interest" description="Disordered" evidence="5">
    <location>
        <begin position="356"/>
        <end position="382"/>
    </location>
</feature>
<dbReference type="InterPro" id="IPR013881">
    <property type="entry name" value="Pre-mRNA_splic_Prp3_dom"/>
</dbReference>
<evidence type="ECO:0000313" key="8">
    <source>
        <dbReference type="EMBL" id="KZF25201.1"/>
    </source>
</evidence>
<dbReference type="GO" id="GO:0045292">
    <property type="term" value="P:mRNA cis splicing, via spliceosome"/>
    <property type="evidence" value="ECO:0007669"/>
    <property type="project" value="EnsemblFungi"/>
</dbReference>
<protein>
    <submittedName>
        <fullName evidence="8">U4/U6 small nuclear ribonucleo protein</fullName>
    </submittedName>
</protein>
<feature type="compositionally biased region" description="Basic and acidic residues" evidence="5">
    <location>
        <begin position="357"/>
        <end position="366"/>
    </location>
</feature>
<feature type="compositionally biased region" description="Pro residues" evidence="5">
    <location>
        <begin position="76"/>
        <end position="90"/>
    </location>
</feature>
<dbReference type="Pfam" id="PF06544">
    <property type="entry name" value="Prp3_C"/>
    <property type="match status" value="1"/>
</dbReference>
<evidence type="ECO:0000313" key="9">
    <source>
        <dbReference type="Proteomes" id="UP000076632"/>
    </source>
</evidence>
<dbReference type="EMBL" id="KV407455">
    <property type="protein sequence ID" value="KZF25201.1"/>
    <property type="molecule type" value="Genomic_DNA"/>
</dbReference>
<keyword evidence="2" id="KW-0507">mRNA processing</keyword>
<accession>A0A165IPN8</accession>
<keyword evidence="9" id="KW-1185">Reference proteome</keyword>
<evidence type="ECO:0000256" key="3">
    <source>
        <dbReference type="ARBA" id="ARBA00023187"/>
    </source>
</evidence>
<feature type="region of interest" description="Disordered" evidence="5">
    <location>
        <begin position="1"/>
        <end position="141"/>
    </location>
</feature>
<dbReference type="GeneID" id="28896956"/>
<comment type="subcellular location">
    <subcellularLocation>
        <location evidence="1">Nucleus</location>
    </subcellularLocation>
</comment>
<evidence type="ECO:0000256" key="1">
    <source>
        <dbReference type="ARBA" id="ARBA00004123"/>
    </source>
</evidence>
<evidence type="ECO:0000256" key="2">
    <source>
        <dbReference type="ARBA" id="ARBA00022664"/>
    </source>
</evidence>
<dbReference type="GO" id="GO:0046540">
    <property type="term" value="C:U4/U6 x U5 tri-snRNP complex"/>
    <property type="evidence" value="ECO:0007669"/>
    <property type="project" value="EnsemblFungi"/>
</dbReference>